<dbReference type="InterPro" id="IPR017927">
    <property type="entry name" value="FAD-bd_FR_type"/>
</dbReference>
<dbReference type="InterPro" id="IPR051930">
    <property type="entry name" value="FNR_type-1"/>
</dbReference>
<keyword evidence="6" id="KW-0274">FAD</keyword>
<dbReference type="OrthoDB" id="9784483at2"/>
<evidence type="ECO:0000256" key="1">
    <source>
        <dbReference type="ARBA" id="ARBA00001974"/>
    </source>
</evidence>
<evidence type="ECO:0000256" key="4">
    <source>
        <dbReference type="ARBA" id="ARBA00022630"/>
    </source>
</evidence>
<dbReference type="GO" id="GO:0000166">
    <property type="term" value="F:nucleotide binding"/>
    <property type="evidence" value="ECO:0007669"/>
    <property type="project" value="UniProtKB-KW"/>
</dbReference>
<keyword evidence="5" id="KW-0547">Nucleotide-binding</keyword>
<sequence length="271" mass="29938">MSDRNAGAQLIAPSASLSVEEVLSVRHWNEHLFSFTMTRPASFRFRSGEFVMLGLPAEGRPLLRAYSIASPAYAEELEILSIKVPDGPLTSKLQLIQPGDQLFLGRKPTGTLVADALLPGKRLFLLSTGTGLAPFLSIIRDPEIYDRFNQIVLVHSVRRVSDLAFREELEAQLAGDPLVQDQALLQFSYVPTVTREEFRTSGRIEALIKNGKIFEGPLAGPKHFDPEHDRVMLCGSMAMIKETAAMLDDRGFSEGSNNNPGHYVIERAFVG</sequence>
<dbReference type="Proteomes" id="UP000286100">
    <property type="component" value="Unassembled WGS sequence"/>
</dbReference>
<keyword evidence="8" id="KW-0560">Oxidoreductase</keyword>
<dbReference type="InterPro" id="IPR033892">
    <property type="entry name" value="FNR_bac"/>
</dbReference>
<keyword evidence="4" id="KW-0285">Flavoprotein</keyword>
<feature type="domain" description="FAD-binding FR-type" evidence="10">
    <location>
        <begin position="15"/>
        <end position="115"/>
    </location>
</feature>
<comment type="similarity">
    <text evidence="2">Belongs to the ferredoxin--NADP reductase type 1 family.</text>
</comment>
<dbReference type="AlphaFoldDB" id="A0A418W6D3"/>
<dbReference type="SUPFAM" id="SSF52343">
    <property type="entry name" value="Ferredoxin reductase-like, C-terminal NADP-linked domain"/>
    <property type="match status" value="1"/>
</dbReference>
<dbReference type="InterPro" id="IPR017938">
    <property type="entry name" value="Riboflavin_synthase-like_b-brl"/>
</dbReference>
<evidence type="ECO:0000256" key="7">
    <source>
        <dbReference type="ARBA" id="ARBA00022857"/>
    </source>
</evidence>
<evidence type="ECO:0000256" key="5">
    <source>
        <dbReference type="ARBA" id="ARBA00022741"/>
    </source>
</evidence>
<evidence type="ECO:0000313" key="11">
    <source>
        <dbReference type="EMBL" id="RJF85595.1"/>
    </source>
</evidence>
<name>A0A418W6D3_9SPHN</name>
<dbReference type="InterPro" id="IPR001433">
    <property type="entry name" value="OxRdtase_FAD/NAD-bd"/>
</dbReference>
<organism evidence="11 12">
    <name type="scientific">Sphingomonas cavernae</name>
    <dbReference type="NCBI Taxonomy" id="2320861"/>
    <lineage>
        <taxon>Bacteria</taxon>
        <taxon>Pseudomonadati</taxon>
        <taxon>Pseudomonadota</taxon>
        <taxon>Alphaproteobacteria</taxon>
        <taxon>Sphingomonadales</taxon>
        <taxon>Sphingomonadaceae</taxon>
        <taxon>Sphingomonas</taxon>
    </lineage>
</organism>
<dbReference type="InterPro" id="IPR039261">
    <property type="entry name" value="FNR_nucleotide-bd"/>
</dbReference>
<evidence type="ECO:0000256" key="8">
    <source>
        <dbReference type="ARBA" id="ARBA00023002"/>
    </source>
</evidence>
<evidence type="ECO:0000259" key="10">
    <source>
        <dbReference type="PROSITE" id="PS51384"/>
    </source>
</evidence>
<dbReference type="GO" id="GO:0042167">
    <property type="term" value="P:heme catabolic process"/>
    <property type="evidence" value="ECO:0007669"/>
    <property type="project" value="TreeGrafter"/>
</dbReference>
<evidence type="ECO:0000256" key="3">
    <source>
        <dbReference type="ARBA" id="ARBA00013223"/>
    </source>
</evidence>
<dbReference type="PRINTS" id="PR00371">
    <property type="entry name" value="FPNCR"/>
</dbReference>
<dbReference type="GO" id="GO:0004324">
    <property type="term" value="F:ferredoxin-NADP+ reductase activity"/>
    <property type="evidence" value="ECO:0007669"/>
    <property type="project" value="UniProtKB-EC"/>
</dbReference>
<dbReference type="PANTHER" id="PTHR47878:SF1">
    <property type="entry name" value="FLAVODOXIN_FERREDOXIN--NADP REDUCTASE"/>
    <property type="match status" value="1"/>
</dbReference>
<dbReference type="InterPro" id="IPR001709">
    <property type="entry name" value="Flavoprot_Pyr_Nucl_cyt_Rdtase"/>
</dbReference>
<dbReference type="Pfam" id="PF00970">
    <property type="entry name" value="FAD_binding_6"/>
    <property type="match status" value="1"/>
</dbReference>
<gene>
    <name evidence="11" type="ORF">D3876_16900</name>
</gene>
<dbReference type="InterPro" id="IPR008333">
    <property type="entry name" value="Cbr1-like_FAD-bd_dom"/>
</dbReference>
<evidence type="ECO:0000256" key="9">
    <source>
        <dbReference type="ARBA" id="ARBA00047776"/>
    </source>
</evidence>
<dbReference type="Pfam" id="PF00175">
    <property type="entry name" value="NAD_binding_1"/>
    <property type="match status" value="1"/>
</dbReference>
<dbReference type="PROSITE" id="PS51384">
    <property type="entry name" value="FAD_FR"/>
    <property type="match status" value="1"/>
</dbReference>
<dbReference type="SUPFAM" id="SSF63380">
    <property type="entry name" value="Riboflavin synthase domain-like"/>
    <property type="match status" value="1"/>
</dbReference>
<comment type="caution">
    <text evidence="11">The sequence shown here is derived from an EMBL/GenBank/DDBJ whole genome shotgun (WGS) entry which is preliminary data.</text>
</comment>
<reference evidence="11 12" key="1">
    <citation type="submission" date="2018-09" db="EMBL/GenBank/DDBJ databases">
        <authorList>
            <person name="Zhu H."/>
        </authorList>
    </citation>
    <scope>NUCLEOTIDE SEQUENCE [LARGE SCALE GENOMIC DNA]</scope>
    <source>
        <strain evidence="11 12">K2R01-6</strain>
    </source>
</reference>
<dbReference type="GO" id="GO:0034599">
    <property type="term" value="P:cellular response to oxidative stress"/>
    <property type="evidence" value="ECO:0007669"/>
    <property type="project" value="TreeGrafter"/>
</dbReference>
<protein>
    <recommendedName>
        <fullName evidence="3">ferredoxin--NADP(+) reductase</fullName>
        <ecNumber evidence="3">1.18.1.2</ecNumber>
    </recommendedName>
</protein>
<accession>A0A418W6D3</accession>
<dbReference type="PANTHER" id="PTHR47878">
    <property type="entry name" value="OXIDOREDUCTASE FAD/NAD(P)-BINDING DOMAIN PROTEIN"/>
    <property type="match status" value="1"/>
</dbReference>
<dbReference type="Gene3D" id="3.40.50.80">
    <property type="entry name" value="Nucleotide-binding domain of ferredoxin-NADP reductase (FNR) module"/>
    <property type="match status" value="1"/>
</dbReference>
<dbReference type="EC" id="1.18.1.2" evidence="3"/>
<comment type="cofactor">
    <cofactor evidence="1">
        <name>FAD</name>
        <dbReference type="ChEBI" id="CHEBI:57692"/>
    </cofactor>
</comment>
<dbReference type="EMBL" id="QYUM01000004">
    <property type="protein sequence ID" value="RJF85595.1"/>
    <property type="molecule type" value="Genomic_DNA"/>
</dbReference>
<evidence type="ECO:0000256" key="6">
    <source>
        <dbReference type="ARBA" id="ARBA00022827"/>
    </source>
</evidence>
<keyword evidence="12" id="KW-1185">Reference proteome</keyword>
<evidence type="ECO:0000313" key="12">
    <source>
        <dbReference type="Proteomes" id="UP000286100"/>
    </source>
</evidence>
<proteinExistence type="inferred from homology"/>
<comment type="catalytic activity">
    <reaction evidence="9">
        <text>2 reduced [2Fe-2S]-[ferredoxin] + NADP(+) + H(+) = 2 oxidized [2Fe-2S]-[ferredoxin] + NADPH</text>
        <dbReference type="Rhea" id="RHEA:20125"/>
        <dbReference type="Rhea" id="RHEA-COMP:10000"/>
        <dbReference type="Rhea" id="RHEA-COMP:10001"/>
        <dbReference type="ChEBI" id="CHEBI:15378"/>
        <dbReference type="ChEBI" id="CHEBI:33737"/>
        <dbReference type="ChEBI" id="CHEBI:33738"/>
        <dbReference type="ChEBI" id="CHEBI:57783"/>
        <dbReference type="ChEBI" id="CHEBI:58349"/>
        <dbReference type="EC" id="1.18.1.2"/>
    </reaction>
</comment>
<keyword evidence="7" id="KW-0521">NADP</keyword>
<evidence type="ECO:0000256" key="2">
    <source>
        <dbReference type="ARBA" id="ARBA00008312"/>
    </source>
</evidence>
<dbReference type="CDD" id="cd06195">
    <property type="entry name" value="FNR1"/>
    <property type="match status" value="1"/>
</dbReference>
<dbReference type="Gene3D" id="2.40.30.10">
    <property type="entry name" value="Translation factors"/>
    <property type="match status" value="1"/>
</dbReference>
<dbReference type="RefSeq" id="WP_119764496.1">
    <property type="nucleotide sequence ID" value="NZ_QYUM01000004.1"/>
</dbReference>